<dbReference type="InterPro" id="IPR001509">
    <property type="entry name" value="Epimerase_deHydtase"/>
</dbReference>
<dbReference type="InterPro" id="IPR036291">
    <property type="entry name" value="NAD(P)-bd_dom_sf"/>
</dbReference>
<evidence type="ECO:0000256" key="2">
    <source>
        <dbReference type="ARBA" id="ARBA00007637"/>
    </source>
</evidence>
<comment type="caution">
    <text evidence="4">The sequence shown here is derived from an EMBL/GenBank/DDBJ whole genome shotgun (WGS) entry which is preliminary data.</text>
</comment>
<evidence type="ECO:0000313" key="4">
    <source>
        <dbReference type="EMBL" id="MBL7525454.1"/>
    </source>
</evidence>
<feature type="domain" description="NAD-dependent epimerase/dehydratase" evidence="3">
    <location>
        <begin position="4"/>
        <end position="220"/>
    </location>
</feature>
<keyword evidence="5" id="KW-1185">Reference proteome</keyword>
<proteinExistence type="inferred from homology"/>
<protein>
    <submittedName>
        <fullName evidence="4">NAD-dependent epimerase/dehydratase family protein</fullName>
    </submittedName>
</protein>
<evidence type="ECO:0000313" key="5">
    <source>
        <dbReference type="Proteomes" id="UP000809910"/>
    </source>
</evidence>
<accession>A0ABS1W7W6</accession>
<reference evidence="4 5" key="1">
    <citation type="submission" date="2020-12" db="EMBL/GenBank/DDBJ databases">
        <title>WGS of Legionella: environmental sample.</title>
        <authorList>
            <person name="Cristino S."/>
            <person name="Girolamini L."/>
            <person name="Salaris S."/>
            <person name="Pascale M.R."/>
            <person name="Mazzotta M."/>
            <person name="Orsini M."/>
            <person name="Grottola A."/>
        </authorList>
    </citation>
    <scope>NUCLEOTIDE SEQUENCE [LARGE SCALE GENOMIC DNA]</scope>
    <source>
        <strain evidence="4 5">30cs62</strain>
    </source>
</reference>
<name>A0ABS1W7W6_9GAMM</name>
<sequence>MSTILITGATGFIGRSLVPALISAGHDVRCAVHKKCKSLQAEQVQINKLELQPDWTEALSGIDIVIHLAAKAHSTDKKRDLYPDEYSKVNSIATHHLATQAAKSKVKRFIFLSSIKVNGEFTLENSPFTEESIVQPEDPYAQSKLAAEHYLWDISKITGMQIVIIRPPLVYGPHVKANFLKIMKLVNKGWPLPFGMVHNKRSFIFIDNLVSAICSVLWDARAANQMFLVSDDDSWSLAQLINILANGMDRKATLFSVPIPLLALLFTLTGFKSLNSRLFASLEVSNNKIKSQLGWTPPISSAEGLAKTAKWYQYEYNS</sequence>
<dbReference type="Pfam" id="PF01370">
    <property type="entry name" value="Epimerase"/>
    <property type="match status" value="1"/>
</dbReference>
<dbReference type="PANTHER" id="PTHR43000">
    <property type="entry name" value="DTDP-D-GLUCOSE 4,6-DEHYDRATASE-RELATED"/>
    <property type="match status" value="1"/>
</dbReference>
<comment type="similarity">
    <text evidence="2">Belongs to the NAD(P)-dependent epimerase/dehydratase family.</text>
</comment>
<dbReference type="SUPFAM" id="SSF51735">
    <property type="entry name" value="NAD(P)-binding Rossmann-fold domains"/>
    <property type="match status" value="1"/>
</dbReference>
<dbReference type="Proteomes" id="UP000809910">
    <property type="component" value="Unassembled WGS sequence"/>
</dbReference>
<evidence type="ECO:0000256" key="1">
    <source>
        <dbReference type="ARBA" id="ARBA00005125"/>
    </source>
</evidence>
<dbReference type="EMBL" id="JADWVN010000004">
    <property type="protein sequence ID" value="MBL7525454.1"/>
    <property type="molecule type" value="Genomic_DNA"/>
</dbReference>
<evidence type="ECO:0000259" key="3">
    <source>
        <dbReference type="Pfam" id="PF01370"/>
    </source>
</evidence>
<organism evidence="4 5">
    <name type="scientific">Legionella bononiensis</name>
    <dbReference type="NCBI Taxonomy" id="2793102"/>
    <lineage>
        <taxon>Bacteria</taxon>
        <taxon>Pseudomonadati</taxon>
        <taxon>Pseudomonadota</taxon>
        <taxon>Gammaproteobacteria</taxon>
        <taxon>Legionellales</taxon>
        <taxon>Legionellaceae</taxon>
        <taxon>Legionella</taxon>
    </lineage>
</organism>
<dbReference type="Gene3D" id="3.40.50.720">
    <property type="entry name" value="NAD(P)-binding Rossmann-like Domain"/>
    <property type="match status" value="1"/>
</dbReference>
<comment type="pathway">
    <text evidence="1">Bacterial outer membrane biogenesis; LPS O-antigen biosynthesis.</text>
</comment>
<dbReference type="RefSeq" id="WP_203109905.1">
    <property type="nucleotide sequence ID" value="NZ_JADOBG010000012.1"/>
</dbReference>
<gene>
    <name evidence="4" type="ORF">I5282_02560</name>
</gene>